<dbReference type="EMBL" id="HBJA01051595">
    <property type="protein sequence ID" value="CAE0807167.1"/>
    <property type="molecule type" value="Transcribed_RNA"/>
</dbReference>
<organism evidence="1">
    <name type="scientific">Eutreptiella gymnastica</name>
    <dbReference type="NCBI Taxonomy" id="73025"/>
    <lineage>
        <taxon>Eukaryota</taxon>
        <taxon>Discoba</taxon>
        <taxon>Euglenozoa</taxon>
        <taxon>Euglenida</taxon>
        <taxon>Spirocuta</taxon>
        <taxon>Euglenophyceae</taxon>
        <taxon>Eutreptiales</taxon>
        <taxon>Eutreptiaceae</taxon>
        <taxon>Eutreptiella</taxon>
    </lineage>
</organism>
<proteinExistence type="predicted"/>
<accession>A0A7S4CW02</accession>
<evidence type="ECO:0000313" key="1">
    <source>
        <dbReference type="EMBL" id="CAE0807167.1"/>
    </source>
</evidence>
<dbReference type="AlphaFoldDB" id="A0A7S4CW02"/>
<reference evidence="1" key="1">
    <citation type="submission" date="2021-01" db="EMBL/GenBank/DDBJ databases">
        <authorList>
            <person name="Corre E."/>
            <person name="Pelletier E."/>
            <person name="Niang G."/>
            <person name="Scheremetjew M."/>
            <person name="Finn R."/>
            <person name="Kale V."/>
            <person name="Holt S."/>
            <person name="Cochrane G."/>
            <person name="Meng A."/>
            <person name="Brown T."/>
            <person name="Cohen L."/>
        </authorList>
    </citation>
    <scope>NUCLEOTIDE SEQUENCE</scope>
    <source>
        <strain evidence="1">CCMP1594</strain>
    </source>
</reference>
<protein>
    <submittedName>
        <fullName evidence="1">Uncharacterized protein</fullName>
    </submittedName>
</protein>
<gene>
    <name evidence="1" type="ORF">EGYM00163_LOCUS18295</name>
</gene>
<sequence>MPTAPSQCATQGSEKGGMEAPDQAISKLFTKMGTVGDGAHFAQTNTGHYVGVTVVVVPVGFAGRSCTTRHSSPEAADAGGAGPGHICQRLQCYTRDKHDKQAAVEA</sequence>
<name>A0A7S4CW02_9EUGL</name>